<dbReference type="PROSITE" id="PS51873">
    <property type="entry name" value="TRIAD"/>
    <property type="match status" value="1"/>
</dbReference>
<protein>
    <recommendedName>
        <fullName evidence="2">RBR-type E3 ubiquitin transferase</fullName>
        <ecNumber evidence="2">2.3.2.31</ecNumber>
    </recommendedName>
</protein>
<dbReference type="InterPro" id="IPR013083">
    <property type="entry name" value="Znf_RING/FYVE/PHD"/>
</dbReference>
<keyword evidence="7" id="KW-0833">Ubl conjugation pathway</keyword>
<dbReference type="OrthoDB" id="10009520at2759"/>
<comment type="caution">
    <text evidence="10">The sequence shown here is derived from an EMBL/GenBank/DDBJ whole genome shotgun (WGS) entry which is preliminary data.</text>
</comment>
<dbReference type="InterPro" id="IPR031127">
    <property type="entry name" value="E3_UB_ligase_RBR"/>
</dbReference>
<evidence type="ECO:0000259" key="9">
    <source>
        <dbReference type="PROSITE" id="PS51873"/>
    </source>
</evidence>
<proteinExistence type="predicted"/>
<reference evidence="10 11" key="1">
    <citation type="submission" date="2019-03" db="EMBL/GenBank/DDBJ databases">
        <title>Single cell metagenomics reveals metabolic interactions within the superorganism composed of flagellate Streblomastix strix and complex community of Bacteroidetes bacteria on its surface.</title>
        <authorList>
            <person name="Treitli S.C."/>
            <person name="Kolisko M."/>
            <person name="Husnik F."/>
            <person name="Keeling P."/>
            <person name="Hampl V."/>
        </authorList>
    </citation>
    <scope>NUCLEOTIDE SEQUENCE [LARGE SCALE GENOMIC DNA]</scope>
    <source>
        <strain evidence="10">ST1C</strain>
    </source>
</reference>
<evidence type="ECO:0000256" key="8">
    <source>
        <dbReference type="ARBA" id="ARBA00022833"/>
    </source>
</evidence>
<feature type="domain" description="RING-type" evidence="9">
    <location>
        <begin position="89"/>
        <end position="312"/>
    </location>
</feature>
<organism evidence="10 11">
    <name type="scientific">Streblomastix strix</name>
    <dbReference type="NCBI Taxonomy" id="222440"/>
    <lineage>
        <taxon>Eukaryota</taxon>
        <taxon>Metamonada</taxon>
        <taxon>Preaxostyla</taxon>
        <taxon>Oxymonadida</taxon>
        <taxon>Streblomastigidae</taxon>
        <taxon>Streblomastix</taxon>
    </lineage>
</organism>
<evidence type="ECO:0000256" key="7">
    <source>
        <dbReference type="ARBA" id="ARBA00022786"/>
    </source>
</evidence>
<dbReference type="InterPro" id="IPR044066">
    <property type="entry name" value="TRIAD_supradom"/>
</dbReference>
<dbReference type="Pfam" id="PF22191">
    <property type="entry name" value="IBR_1"/>
    <property type="match status" value="1"/>
</dbReference>
<dbReference type="InterPro" id="IPR002867">
    <property type="entry name" value="IBR_dom"/>
</dbReference>
<dbReference type="Pfam" id="PF01485">
    <property type="entry name" value="IBR"/>
    <property type="match status" value="1"/>
</dbReference>
<accession>A0A5J4WI84</accession>
<evidence type="ECO:0000256" key="5">
    <source>
        <dbReference type="ARBA" id="ARBA00022737"/>
    </source>
</evidence>
<keyword evidence="8" id="KW-0862">Zinc</keyword>
<keyword evidence="4" id="KW-0479">Metal-binding</keyword>
<dbReference type="EC" id="2.3.2.31" evidence="2"/>
<dbReference type="GO" id="GO:0008270">
    <property type="term" value="F:zinc ion binding"/>
    <property type="evidence" value="ECO:0007669"/>
    <property type="project" value="UniProtKB-KW"/>
</dbReference>
<evidence type="ECO:0000256" key="2">
    <source>
        <dbReference type="ARBA" id="ARBA00012251"/>
    </source>
</evidence>
<dbReference type="PANTHER" id="PTHR11685">
    <property type="entry name" value="RBR FAMILY RING FINGER AND IBR DOMAIN-CONTAINING"/>
    <property type="match status" value="1"/>
</dbReference>
<name>A0A5J4WI84_9EUKA</name>
<evidence type="ECO:0000256" key="4">
    <source>
        <dbReference type="ARBA" id="ARBA00022723"/>
    </source>
</evidence>
<dbReference type="Proteomes" id="UP000324800">
    <property type="component" value="Unassembled WGS sequence"/>
</dbReference>
<evidence type="ECO:0000256" key="1">
    <source>
        <dbReference type="ARBA" id="ARBA00001798"/>
    </source>
</evidence>
<dbReference type="GO" id="GO:0016567">
    <property type="term" value="P:protein ubiquitination"/>
    <property type="evidence" value="ECO:0007669"/>
    <property type="project" value="InterPro"/>
</dbReference>
<keyword evidence="6" id="KW-0863">Zinc-finger</keyword>
<dbReference type="AlphaFoldDB" id="A0A5J4WI84"/>
<dbReference type="Gene3D" id="1.20.120.1750">
    <property type="match status" value="1"/>
</dbReference>
<dbReference type="Gene3D" id="3.30.40.10">
    <property type="entry name" value="Zinc/RING finger domain, C3HC4 (zinc finger)"/>
    <property type="match status" value="1"/>
</dbReference>
<keyword evidence="5" id="KW-0677">Repeat</keyword>
<gene>
    <name evidence="10" type="ORF">EZS28_010432</name>
</gene>
<evidence type="ECO:0000256" key="3">
    <source>
        <dbReference type="ARBA" id="ARBA00022679"/>
    </source>
</evidence>
<comment type="catalytic activity">
    <reaction evidence="1">
        <text>[E2 ubiquitin-conjugating enzyme]-S-ubiquitinyl-L-cysteine + [acceptor protein]-L-lysine = [E2 ubiquitin-conjugating enzyme]-L-cysteine + [acceptor protein]-N(6)-ubiquitinyl-L-lysine.</text>
        <dbReference type="EC" id="2.3.2.31"/>
    </reaction>
</comment>
<evidence type="ECO:0000313" key="10">
    <source>
        <dbReference type="EMBL" id="KAA6394039.1"/>
    </source>
</evidence>
<dbReference type="EMBL" id="SNRW01002064">
    <property type="protein sequence ID" value="KAA6394039.1"/>
    <property type="molecule type" value="Genomic_DNA"/>
</dbReference>
<evidence type="ECO:0000313" key="11">
    <source>
        <dbReference type="Proteomes" id="UP000324800"/>
    </source>
</evidence>
<keyword evidence="3" id="KW-0808">Transferase</keyword>
<sequence>MKKDKDDDDDDWEYDDDDDEFYTVKEISKQDSIKKEISKQDSIKKEISKSDSFEKWKNDRIDNQICIDYDTCLKTAGFIDSDTKQEIDENQECPICYLPIEPGNRTILPCGCIFGTDCIELHIQTQFLDGQSSLRIHCPNIGCFGIIFPSMIRNFLQKCKFPEEEMKGRKMEGNRAVEQYNYFLQENYIESQKGKMCYCANPRCQYVVKRLDLLRVDIRCICGQSFCFTCRRDSHVPATCNMMEKWEKMTKSESANIKWIQANTKQCPFQIEKNGGCFCMTCSKCHKQFCWVCCKDWSTHPDHFKCNTPPDEIPSQQESAKAKQELDYDRFYYERVIDQKKALQFAQKQLDEAHLMIQRYIKLIKCNEETAQFIRECALTLVRCREFIMHSYILAYCLPKSPQKQLFELQQGSLLASTEMLCKIQEGKIEDLERDKMMHFSQLSKHHLDSLIEFSASDQQEFIQQIEGKLNTDKV</sequence>
<dbReference type="SUPFAM" id="SSF57850">
    <property type="entry name" value="RING/U-box"/>
    <property type="match status" value="3"/>
</dbReference>
<evidence type="ECO:0000256" key="6">
    <source>
        <dbReference type="ARBA" id="ARBA00022771"/>
    </source>
</evidence>
<dbReference type="GO" id="GO:0061630">
    <property type="term" value="F:ubiquitin protein ligase activity"/>
    <property type="evidence" value="ECO:0007669"/>
    <property type="project" value="UniProtKB-EC"/>
</dbReference>
<dbReference type="SMART" id="SM00647">
    <property type="entry name" value="IBR"/>
    <property type="match status" value="2"/>
</dbReference>